<keyword evidence="2" id="KW-0328">Glycosyltransferase</keyword>
<evidence type="ECO:0000313" key="4">
    <source>
        <dbReference type="Proteomes" id="UP001280121"/>
    </source>
</evidence>
<dbReference type="SUPFAM" id="SSF53756">
    <property type="entry name" value="UDP-Glycosyltransferase/glycogen phosphorylase"/>
    <property type="match status" value="1"/>
</dbReference>
<protein>
    <recommendedName>
        <fullName evidence="5">UDP-glycosyltransferase</fullName>
    </recommendedName>
</protein>
<dbReference type="AlphaFoldDB" id="A0AAD9WVD7"/>
<reference evidence="3" key="1">
    <citation type="journal article" date="2023" name="Plant J.">
        <title>Genome sequences and population genomics provide insights into the demographic history, inbreeding, and mutation load of two 'living fossil' tree species of Dipteronia.</title>
        <authorList>
            <person name="Feng Y."/>
            <person name="Comes H.P."/>
            <person name="Chen J."/>
            <person name="Zhu S."/>
            <person name="Lu R."/>
            <person name="Zhang X."/>
            <person name="Li P."/>
            <person name="Qiu J."/>
            <person name="Olsen K.M."/>
            <person name="Qiu Y."/>
        </authorList>
    </citation>
    <scope>NUCLEOTIDE SEQUENCE</scope>
    <source>
        <strain evidence="3">KIB01</strain>
    </source>
</reference>
<proteinExistence type="inferred from homology"/>
<dbReference type="PANTHER" id="PTHR48047:SF45">
    <property type="entry name" value="SCOPOLETIN GLUCOSYLTRANSFERASE-LIKE"/>
    <property type="match status" value="1"/>
</dbReference>
<dbReference type="PANTHER" id="PTHR48047">
    <property type="entry name" value="GLYCOSYLTRANSFERASE"/>
    <property type="match status" value="1"/>
</dbReference>
<keyword evidence="4" id="KW-1185">Reference proteome</keyword>
<dbReference type="Proteomes" id="UP001280121">
    <property type="component" value="Unassembled WGS sequence"/>
</dbReference>
<sequence length="129" mass="14846">MLALFGNVLGKKAWHIGPVWLCNRDFEDKAWRGKLSSIDEHECLEWLSSKKPDSGVYICFGTLTEFSSAQLLEITLGFEASGQEFMWVVRKNKKDEDGNEDWLPEGFEKRIEKKGLIIRGWAPQLLIRS</sequence>
<name>A0AAD9WVD7_9ROSI</name>
<comment type="caution">
    <text evidence="3">The sequence shown here is derived from an EMBL/GenBank/DDBJ whole genome shotgun (WGS) entry which is preliminary data.</text>
</comment>
<dbReference type="Gene3D" id="3.40.50.2000">
    <property type="entry name" value="Glycogen Phosphorylase B"/>
    <property type="match status" value="2"/>
</dbReference>
<dbReference type="EMBL" id="JANJYI010000006">
    <property type="protein sequence ID" value="KAK2643968.1"/>
    <property type="molecule type" value="Genomic_DNA"/>
</dbReference>
<gene>
    <name evidence="3" type="ORF">Ddye_019163</name>
</gene>
<dbReference type="GO" id="GO:0035251">
    <property type="term" value="F:UDP-glucosyltransferase activity"/>
    <property type="evidence" value="ECO:0007669"/>
    <property type="project" value="TreeGrafter"/>
</dbReference>
<accession>A0AAD9WVD7</accession>
<evidence type="ECO:0000256" key="1">
    <source>
        <dbReference type="ARBA" id="ARBA00009995"/>
    </source>
</evidence>
<evidence type="ECO:0000256" key="2">
    <source>
        <dbReference type="ARBA" id="ARBA00022676"/>
    </source>
</evidence>
<organism evidence="3 4">
    <name type="scientific">Dipteronia dyeriana</name>
    <dbReference type="NCBI Taxonomy" id="168575"/>
    <lineage>
        <taxon>Eukaryota</taxon>
        <taxon>Viridiplantae</taxon>
        <taxon>Streptophyta</taxon>
        <taxon>Embryophyta</taxon>
        <taxon>Tracheophyta</taxon>
        <taxon>Spermatophyta</taxon>
        <taxon>Magnoliopsida</taxon>
        <taxon>eudicotyledons</taxon>
        <taxon>Gunneridae</taxon>
        <taxon>Pentapetalae</taxon>
        <taxon>rosids</taxon>
        <taxon>malvids</taxon>
        <taxon>Sapindales</taxon>
        <taxon>Sapindaceae</taxon>
        <taxon>Hippocastanoideae</taxon>
        <taxon>Acereae</taxon>
        <taxon>Dipteronia</taxon>
    </lineage>
</organism>
<evidence type="ECO:0000313" key="3">
    <source>
        <dbReference type="EMBL" id="KAK2643968.1"/>
    </source>
</evidence>
<evidence type="ECO:0008006" key="5">
    <source>
        <dbReference type="Google" id="ProtNLM"/>
    </source>
</evidence>
<comment type="similarity">
    <text evidence="1">Belongs to the UDP-glycosyltransferase family.</text>
</comment>
<keyword evidence="2" id="KW-0808">Transferase</keyword>